<evidence type="ECO:0000313" key="2">
    <source>
        <dbReference type="EMBL" id="AST92405.1"/>
    </source>
</evidence>
<evidence type="ECO:0000313" key="3">
    <source>
        <dbReference type="Proteomes" id="UP000215224"/>
    </source>
</evidence>
<keyword evidence="1" id="KW-0472">Membrane</keyword>
<feature type="transmembrane region" description="Helical" evidence="1">
    <location>
        <begin position="122"/>
        <end position="139"/>
    </location>
</feature>
<proteinExistence type="predicted"/>
<feature type="transmembrane region" description="Helical" evidence="1">
    <location>
        <begin position="92"/>
        <end position="110"/>
    </location>
</feature>
<organism evidence="2 3">
    <name type="scientific">Sutcliffiella cohnii</name>
    <dbReference type="NCBI Taxonomy" id="33932"/>
    <lineage>
        <taxon>Bacteria</taxon>
        <taxon>Bacillati</taxon>
        <taxon>Bacillota</taxon>
        <taxon>Bacilli</taxon>
        <taxon>Bacillales</taxon>
        <taxon>Bacillaceae</taxon>
        <taxon>Sutcliffiella</taxon>
    </lineage>
</organism>
<dbReference type="STRING" id="1314751.GCA_001591425_01052"/>
<reference evidence="2 3" key="1">
    <citation type="submission" date="2016-12" db="EMBL/GenBank/DDBJ databases">
        <title>The whole genome sequencing and assembly of Bacillus cohnii DSM 6307T strain.</title>
        <authorList>
            <person name="Lee Y.-J."/>
            <person name="Yi H."/>
            <person name="Bahn Y.-S."/>
            <person name="Kim J.F."/>
            <person name="Lee D.-W."/>
        </authorList>
    </citation>
    <scope>NUCLEOTIDE SEQUENCE [LARGE SCALE GENOMIC DNA]</scope>
    <source>
        <strain evidence="2 3">DSM 6307</strain>
    </source>
</reference>
<dbReference type="EMBL" id="CP018866">
    <property type="protein sequence ID" value="AST92405.1"/>
    <property type="molecule type" value="Genomic_DNA"/>
</dbReference>
<dbReference type="KEGG" id="bcoh:BC6307_14440"/>
<dbReference type="RefSeq" id="WP_066413045.1">
    <property type="nucleotide sequence ID" value="NZ_CP018866.1"/>
</dbReference>
<accession>A0A223KSD6</accession>
<sequence>MYLLFVLVVYFLLAYFFVDWKNWRDYYPTILYFIVFNLLYNFIFYNYTLWKYRAVTVDWLNHTIIDISFTFIIVPIVLMIYLRYYPEGKKQFLYLAVWIAYFTIIEYIFYKKGLFIYENGWDSFWSMIFNIILFVVVRIHFKNPLLAIMVSIPIITILLMLFHPSISDLK</sequence>
<dbReference type="Proteomes" id="UP000215224">
    <property type="component" value="Chromosome"/>
</dbReference>
<dbReference type="AlphaFoldDB" id="A0A223KSD6"/>
<feature type="transmembrane region" description="Helical" evidence="1">
    <location>
        <begin position="59"/>
        <end position="80"/>
    </location>
</feature>
<keyword evidence="1" id="KW-0812">Transmembrane</keyword>
<feature type="transmembrane region" description="Helical" evidence="1">
    <location>
        <begin position="145"/>
        <end position="162"/>
    </location>
</feature>
<keyword evidence="3" id="KW-1185">Reference proteome</keyword>
<gene>
    <name evidence="2" type="ORF">BC6307_14440</name>
</gene>
<dbReference type="InterPro" id="IPR048147">
    <property type="entry name" value="CBO0543-like"/>
</dbReference>
<name>A0A223KSD6_9BACI</name>
<protein>
    <submittedName>
        <fullName evidence="2">Uncharacterized protein</fullName>
    </submittedName>
</protein>
<dbReference type="NCBIfam" id="NF041644">
    <property type="entry name" value="CBO0543_fam"/>
    <property type="match status" value="1"/>
</dbReference>
<evidence type="ECO:0000256" key="1">
    <source>
        <dbReference type="SAM" id="Phobius"/>
    </source>
</evidence>
<keyword evidence="1" id="KW-1133">Transmembrane helix</keyword>
<feature type="transmembrane region" description="Helical" evidence="1">
    <location>
        <begin position="26"/>
        <end position="47"/>
    </location>
</feature>